<comment type="caution">
    <text evidence="2">The sequence shown here is derived from an EMBL/GenBank/DDBJ whole genome shotgun (WGS) entry which is preliminary data.</text>
</comment>
<protein>
    <submittedName>
        <fullName evidence="2">Uncharacterized protein</fullName>
    </submittedName>
</protein>
<dbReference type="EMBL" id="JAUZQC010000013">
    <property type="protein sequence ID" value="KAK5860807.1"/>
    <property type="molecule type" value="Genomic_DNA"/>
</dbReference>
<gene>
    <name evidence="2" type="ORF">PBY51_022263</name>
</gene>
<organism evidence="2 3">
    <name type="scientific">Eleginops maclovinus</name>
    <name type="common">Patagonian blennie</name>
    <name type="synonym">Eleginus maclovinus</name>
    <dbReference type="NCBI Taxonomy" id="56733"/>
    <lineage>
        <taxon>Eukaryota</taxon>
        <taxon>Metazoa</taxon>
        <taxon>Chordata</taxon>
        <taxon>Craniata</taxon>
        <taxon>Vertebrata</taxon>
        <taxon>Euteleostomi</taxon>
        <taxon>Actinopterygii</taxon>
        <taxon>Neopterygii</taxon>
        <taxon>Teleostei</taxon>
        <taxon>Neoteleostei</taxon>
        <taxon>Acanthomorphata</taxon>
        <taxon>Eupercaria</taxon>
        <taxon>Perciformes</taxon>
        <taxon>Notothenioidei</taxon>
        <taxon>Eleginopidae</taxon>
        <taxon>Eleginops</taxon>
    </lineage>
</organism>
<keyword evidence="3" id="KW-1185">Reference proteome</keyword>
<feature type="compositionally biased region" description="Polar residues" evidence="1">
    <location>
        <begin position="1"/>
        <end position="20"/>
    </location>
</feature>
<dbReference type="Proteomes" id="UP001346869">
    <property type="component" value="Unassembled WGS sequence"/>
</dbReference>
<proteinExistence type="predicted"/>
<reference evidence="2 3" key="1">
    <citation type="journal article" date="2023" name="Genes (Basel)">
        <title>Chromosome-Level Genome Assembly and Circadian Gene Repertoire of the Patagonia Blennie Eleginops maclovinus-The Closest Ancestral Proxy of Antarctic Cryonotothenioids.</title>
        <authorList>
            <person name="Cheng C.C."/>
            <person name="Rivera-Colon A.G."/>
            <person name="Minhas B.F."/>
            <person name="Wilson L."/>
            <person name="Rayamajhi N."/>
            <person name="Vargas-Chacoff L."/>
            <person name="Catchen J.M."/>
        </authorList>
    </citation>
    <scope>NUCLEOTIDE SEQUENCE [LARGE SCALE GENOMIC DNA]</scope>
    <source>
        <strain evidence="2">JMC-PN-2008</strain>
    </source>
</reference>
<name>A0AAN7XGP7_ELEMC</name>
<evidence type="ECO:0000256" key="1">
    <source>
        <dbReference type="SAM" id="MobiDB-lite"/>
    </source>
</evidence>
<dbReference type="AlphaFoldDB" id="A0AAN7XGP7"/>
<evidence type="ECO:0000313" key="2">
    <source>
        <dbReference type="EMBL" id="KAK5860807.1"/>
    </source>
</evidence>
<evidence type="ECO:0000313" key="3">
    <source>
        <dbReference type="Proteomes" id="UP001346869"/>
    </source>
</evidence>
<reference evidence="2 3" key="2">
    <citation type="journal article" date="2023" name="Mol. Biol. Evol.">
        <title>Genomics of Secondarily Temperate Adaptation in the Only Non-Antarctic Icefish.</title>
        <authorList>
            <person name="Rivera-Colon A.G."/>
            <person name="Rayamajhi N."/>
            <person name="Minhas B.F."/>
            <person name="Madrigal G."/>
            <person name="Bilyk K.T."/>
            <person name="Yoon V."/>
            <person name="Hune M."/>
            <person name="Gregory S."/>
            <person name="Cheng C.H.C."/>
            <person name="Catchen J.M."/>
        </authorList>
    </citation>
    <scope>NUCLEOTIDE SEQUENCE [LARGE SCALE GENOMIC DNA]</scope>
    <source>
        <strain evidence="2">JMC-PN-2008</strain>
    </source>
</reference>
<sequence>MKTANDKSQLSSITTTSKNSPALAPPVFSSMTAEPIMENLLLPGKTHHQQGVRLCVPPPTPPSLHSPLVSSEFNTSGATTDTVALSAARFTEQHWDTHTGRANRV</sequence>
<accession>A0AAN7XGP7</accession>
<feature type="region of interest" description="Disordered" evidence="1">
    <location>
        <begin position="1"/>
        <end position="27"/>
    </location>
</feature>